<evidence type="ECO:0000313" key="18">
    <source>
        <dbReference type="EMBL" id="KAF6032617.1"/>
    </source>
</evidence>
<protein>
    <recommendedName>
        <fullName evidence="12">18S rRNA (guanine-N(7))-methyltransferase</fullName>
    </recommendedName>
    <alternativeName>
        <fullName evidence="14">Bud site selection protein 23 homolog</fullName>
    </alternativeName>
    <alternativeName>
        <fullName evidence="13">rRNA methyltransferase and ribosome maturation factor</fullName>
    </alternativeName>
</protein>
<feature type="region of interest" description="Disordered" evidence="15">
    <location>
        <begin position="214"/>
        <end position="282"/>
    </location>
</feature>
<evidence type="ECO:0000256" key="11">
    <source>
        <dbReference type="ARBA" id="ARBA00064164"/>
    </source>
</evidence>
<dbReference type="Pfam" id="PF08241">
    <property type="entry name" value="Methyltransf_11"/>
    <property type="match status" value="1"/>
</dbReference>
<dbReference type="InterPro" id="IPR022238">
    <property type="entry name" value="Bud23_C"/>
</dbReference>
<evidence type="ECO:0000256" key="2">
    <source>
        <dbReference type="ARBA" id="ARBA00004496"/>
    </source>
</evidence>
<evidence type="ECO:0000259" key="17">
    <source>
        <dbReference type="Pfam" id="PF12589"/>
    </source>
</evidence>
<evidence type="ECO:0000256" key="7">
    <source>
        <dbReference type="ARBA" id="ARBA00022691"/>
    </source>
</evidence>
<keyword evidence="8" id="KW-0539">Nucleus</keyword>
<dbReference type="SUPFAM" id="SSF53335">
    <property type="entry name" value="S-adenosyl-L-methionine-dependent methyltransferases"/>
    <property type="match status" value="1"/>
</dbReference>
<evidence type="ECO:0000256" key="5">
    <source>
        <dbReference type="ARBA" id="ARBA00022603"/>
    </source>
</evidence>
<evidence type="ECO:0000256" key="8">
    <source>
        <dbReference type="ARBA" id="ARBA00023242"/>
    </source>
</evidence>
<dbReference type="InterPro" id="IPR029063">
    <property type="entry name" value="SAM-dependent_MTases_sf"/>
</dbReference>
<comment type="subcellular location">
    <subcellularLocation>
        <location evidence="2">Cytoplasm</location>
    </subcellularLocation>
    <subcellularLocation>
        <location evidence="1">Nucleus</location>
    </subcellularLocation>
</comment>
<evidence type="ECO:0000256" key="10">
    <source>
        <dbReference type="ARBA" id="ARBA00059355"/>
    </source>
</evidence>
<keyword evidence="19" id="KW-1185">Reference proteome</keyword>
<evidence type="ECO:0000256" key="15">
    <source>
        <dbReference type="SAM" id="MobiDB-lite"/>
    </source>
</evidence>
<dbReference type="Proteomes" id="UP000593567">
    <property type="component" value="Unassembled WGS sequence"/>
</dbReference>
<name>A0A7J7K320_BUGNE</name>
<keyword evidence="7" id="KW-0949">S-adenosyl-L-methionine</keyword>
<evidence type="ECO:0000256" key="9">
    <source>
        <dbReference type="ARBA" id="ARBA00050374"/>
    </source>
</evidence>
<comment type="similarity">
    <text evidence="3">Belongs to the class I-like SAM-binding methyltransferase superfamily. BUD23/WBSCR22 family.</text>
</comment>
<dbReference type="FunFam" id="3.40.50.150:FF:000017">
    <property type="entry name" value="probable 18S rRNA (Guanine-N(7))-methyltransferase"/>
    <property type="match status" value="1"/>
</dbReference>
<evidence type="ECO:0000259" key="16">
    <source>
        <dbReference type="Pfam" id="PF08241"/>
    </source>
</evidence>
<dbReference type="GO" id="GO:0005737">
    <property type="term" value="C:cytoplasm"/>
    <property type="evidence" value="ECO:0007669"/>
    <property type="project" value="UniProtKB-SubCell"/>
</dbReference>
<evidence type="ECO:0000256" key="3">
    <source>
        <dbReference type="ARBA" id="ARBA00005547"/>
    </source>
</evidence>
<dbReference type="EMBL" id="VXIV02001496">
    <property type="protein sequence ID" value="KAF6032617.1"/>
    <property type="molecule type" value="Genomic_DNA"/>
</dbReference>
<keyword evidence="6" id="KW-0808">Transferase</keyword>
<organism evidence="18 19">
    <name type="scientific">Bugula neritina</name>
    <name type="common">Brown bryozoan</name>
    <name type="synonym">Sertularia neritina</name>
    <dbReference type="NCBI Taxonomy" id="10212"/>
    <lineage>
        <taxon>Eukaryota</taxon>
        <taxon>Metazoa</taxon>
        <taxon>Spiralia</taxon>
        <taxon>Lophotrochozoa</taxon>
        <taxon>Bryozoa</taxon>
        <taxon>Gymnolaemata</taxon>
        <taxon>Cheilostomatida</taxon>
        <taxon>Flustrina</taxon>
        <taxon>Buguloidea</taxon>
        <taxon>Bugulidae</taxon>
        <taxon>Bugula</taxon>
    </lineage>
</organism>
<dbReference type="InterPro" id="IPR013216">
    <property type="entry name" value="Methyltransf_11"/>
</dbReference>
<accession>A0A7J7K320</accession>
<dbReference type="CDD" id="cd02440">
    <property type="entry name" value="AdoMet_MTases"/>
    <property type="match status" value="1"/>
</dbReference>
<comment type="function">
    <text evidence="10">S-adenosyl-L-methionine-dependent methyltransferase that specifically methylates the N(7) position of a guanine in 18S rRNA. Requires the methyltransferase adapter protein TRM112 for full rRNA methyltransferase activity. Involved in the pre-rRNA processing steps leading to small-subunit rRNA production independently of its RNA-modifying catalytic activity. Important for biogenesis end export of the 40S ribosomal subunit independent on its methyltransferase activity. Locus-specific steroid receptor coactivator. Potentiates transactivation by glucocorticoid (NR3C1), mineralocorticoid (NR3C2), androgen (AR) and progesterone (PGR) receptors. Required for the maintenance of open chromatin at the TSC22D3/GILZ locus to facilitate NR3C1 loading on the response elements. Required for maintenance of dimethylation on histone H3 'Lys-79' (H3K79me2), although direct histone methyltransferase activity is not observed in vitro.</text>
</comment>
<evidence type="ECO:0000256" key="1">
    <source>
        <dbReference type="ARBA" id="ARBA00004123"/>
    </source>
</evidence>
<dbReference type="Gene3D" id="3.40.50.150">
    <property type="entry name" value="Vaccinia Virus protein VP39"/>
    <property type="match status" value="1"/>
</dbReference>
<sequence>MASSSRRPEHTAPPEIFYNEKEARKYADSTRMMNIQSDLTERAIELLALPEDTPAYLLDVGCGSGLSGDKITDHGHYWVGVDISQSMLDVAVESQVVGDLMLSDMGQGMPFRAGTFDGCVSISALQWLCNVDKKTHKPGKRMATFFTTLYSCLARGARAVFQLYPENSQQLEFITQQAMKSGFTGGLVIDYPHSSKAKKIYLCLFTGGAPPALPRALGTGQTTEDRSVQYENRRTRTRGGKERKPLKKSKQWILDKKERGRRQGKDVRADSKYTGRRRKGKF</sequence>
<evidence type="ECO:0000256" key="12">
    <source>
        <dbReference type="ARBA" id="ARBA00074415"/>
    </source>
</evidence>
<reference evidence="18" key="1">
    <citation type="submission" date="2020-06" db="EMBL/GenBank/DDBJ databases">
        <title>Draft genome of Bugula neritina, a colonial animal packing powerful symbionts and potential medicines.</title>
        <authorList>
            <person name="Rayko M."/>
        </authorList>
    </citation>
    <scope>NUCLEOTIDE SEQUENCE [LARGE SCALE GENOMIC DNA]</scope>
    <source>
        <strain evidence="18">Kwan_BN1</strain>
    </source>
</reference>
<feature type="domain" description="Methyltransferase type 11" evidence="16">
    <location>
        <begin position="58"/>
        <end position="133"/>
    </location>
</feature>
<evidence type="ECO:0000256" key="14">
    <source>
        <dbReference type="ARBA" id="ARBA00081208"/>
    </source>
</evidence>
<comment type="catalytic activity">
    <reaction evidence="9">
        <text>a guanosine in 18S rRNA + S-adenosyl-L-methionine = an N(7)-methylguanosine in 18S rRNA + S-adenosyl-L-homocysteine</text>
        <dbReference type="Rhea" id="RHEA:54584"/>
        <dbReference type="Rhea" id="RHEA-COMP:13937"/>
        <dbReference type="Rhea" id="RHEA-COMP:13938"/>
        <dbReference type="ChEBI" id="CHEBI:57856"/>
        <dbReference type="ChEBI" id="CHEBI:59789"/>
        <dbReference type="ChEBI" id="CHEBI:74269"/>
        <dbReference type="ChEBI" id="CHEBI:74480"/>
    </reaction>
</comment>
<dbReference type="OrthoDB" id="2877at2759"/>
<dbReference type="InterPro" id="IPR039769">
    <property type="entry name" value="Bud23-like"/>
</dbReference>
<dbReference type="GO" id="GO:0016435">
    <property type="term" value="F:rRNA (guanine) methyltransferase activity"/>
    <property type="evidence" value="ECO:0007669"/>
    <property type="project" value="InterPro"/>
</dbReference>
<keyword evidence="4" id="KW-0963">Cytoplasm</keyword>
<dbReference type="GO" id="GO:0070476">
    <property type="term" value="P:rRNA (guanine-N7)-methylation"/>
    <property type="evidence" value="ECO:0007669"/>
    <property type="project" value="InterPro"/>
</dbReference>
<proteinExistence type="inferred from homology"/>
<dbReference type="GO" id="GO:0005730">
    <property type="term" value="C:nucleolus"/>
    <property type="evidence" value="ECO:0007669"/>
    <property type="project" value="UniProtKB-ARBA"/>
</dbReference>
<feature type="domain" description="18S rRNA (guanine(1575)-N(7))-methyltransferase Bud23 C-terminal" evidence="17">
    <location>
        <begin position="204"/>
        <end position="279"/>
    </location>
</feature>
<dbReference type="Pfam" id="PF12589">
    <property type="entry name" value="WBS_methylT"/>
    <property type="match status" value="1"/>
</dbReference>
<dbReference type="PANTHER" id="PTHR12734:SF0">
    <property type="entry name" value="18S RRNA (GUANINE-N(7))-METHYLTRANSFERASE-RELATED"/>
    <property type="match status" value="1"/>
</dbReference>
<evidence type="ECO:0000256" key="4">
    <source>
        <dbReference type="ARBA" id="ARBA00022490"/>
    </source>
</evidence>
<dbReference type="PANTHER" id="PTHR12734">
    <property type="entry name" value="METHYLTRANSFERASE-RELATED"/>
    <property type="match status" value="1"/>
</dbReference>
<evidence type="ECO:0000256" key="13">
    <source>
        <dbReference type="ARBA" id="ARBA00075516"/>
    </source>
</evidence>
<comment type="subunit">
    <text evidence="11">Heterodimer with TRMT112; this heterodimerization is necessary for the metabolic stability and activity of the catalytic subunit BUD23. Interacts with GRIP1.</text>
</comment>
<gene>
    <name evidence="18" type="ORF">EB796_009089</name>
</gene>
<evidence type="ECO:0000256" key="6">
    <source>
        <dbReference type="ARBA" id="ARBA00022679"/>
    </source>
</evidence>
<feature type="compositionally biased region" description="Basic and acidic residues" evidence="15">
    <location>
        <begin position="253"/>
        <end position="273"/>
    </location>
</feature>
<evidence type="ECO:0000313" key="19">
    <source>
        <dbReference type="Proteomes" id="UP000593567"/>
    </source>
</evidence>
<comment type="caution">
    <text evidence="18">The sequence shown here is derived from an EMBL/GenBank/DDBJ whole genome shotgun (WGS) entry which is preliminary data.</text>
</comment>
<feature type="compositionally biased region" description="Basic and acidic residues" evidence="15">
    <location>
        <begin position="223"/>
        <end position="243"/>
    </location>
</feature>
<dbReference type="AlphaFoldDB" id="A0A7J7K320"/>
<keyword evidence="5" id="KW-0489">Methyltransferase</keyword>